<dbReference type="RefSeq" id="WP_114296180.1">
    <property type="nucleotide sequence ID" value="NZ_QPJT01000002.1"/>
</dbReference>
<dbReference type="CDD" id="cd07377">
    <property type="entry name" value="WHTH_GntR"/>
    <property type="match status" value="1"/>
</dbReference>
<evidence type="ECO:0000259" key="4">
    <source>
        <dbReference type="PROSITE" id="PS50949"/>
    </source>
</evidence>
<dbReference type="OrthoDB" id="457376at2"/>
<dbReference type="PANTHER" id="PTHR44846:SF1">
    <property type="entry name" value="MANNOSYL-D-GLYCERATE TRANSPORT_METABOLISM SYSTEM REPRESSOR MNGR-RELATED"/>
    <property type="match status" value="1"/>
</dbReference>
<gene>
    <name evidence="5" type="ORF">DFR58_102130</name>
</gene>
<dbReference type="InterPro" id="IPR000524">
    <property type="entry name" value="Tscrpt_reg_HTH_GntR"/>
</dbReference>
<dbReference type="SUPFAM" id="SSF46785">
    <property type="entry name" value="Winged helix' DNA-binding domain"/>
    <property type="match status" value="1"/>
</dbReference>
<dbReference type="InterPro" id="IPR011663">
    <property type="entry name" value="UTRA"/>
</dbReference>
<protein>
    <submittedName>
        <fullName evidence="5">GntR family transcriptional regulator</fullName>
    </submittedName>
</protein>
<dbReference type="Proteomes" id="UP000253034">
    <property type="component" value="Unassembled WGS sequence"/>
</dbReference>
<sequence>MINKYSDVPLYCQLKALVLKKIDSGDYAQDSKIPSEQELCDIYNISRPTVRQAISELTNSGYLYKEKGKGTFVSKSKTHIDIKSYSGFTDSLLDSEVPGEKEIISIAVIKNTEFQKLDEVFTILRNQRVDFAEIKYVSVRNGEVFALNVSYIPISLFPNIVEDIKDKKPSYDIMRGKYPLIPAKTKSCLEVIYAEQCDSQFLQVQTGQALIRIENVLYSKSSQAVEHVITKYRADKCKLIFENSR</sequence>
<dbReference type="Gene3D" id="1.10.10.10">
    <property type="entry name" value="Winged helix-like DNA-binding domain superfamily/Winged helix DNA-binding domain"/>
    <property type="match status" value="1"/>
</dbReference>
<dbReference type="PRINTS" id="PR00035">
    <property type="entry name" value="HTHGNTR"/>
</dbReference>
<dbReference type="Gene3D" id="3.40.1410.10">
    <property type="entry name" value="Chorismate lyase-like"/>
    <property type="match status" value="1"/>
</dbReference>
<organism evidence="5 6">
    <name type="scientific">Anaerobacterium chartisolvens</name>
    <dbReference type="NCBI Taxonomy" id="1297424"/>
    <lineage>
        <taxon>Bacteria</taxon>
        <taxon>Bacillati</taxon>
        <taxon>Bacillota</taxon>
        <taxon>Clostridia</taxon>
        <taxon>Eubacteriales</taxon>
        <taxon>Oscillospiraceae</taxon>
        <taxon>Anaerobacterium</taxon>
    </lineage>
</organism>
<dbReference type="Pfam" id="PF07702">
    <property type="entry name" value="UTRA"/>
    <property type="match status" value="1"/>
</dbReference>
<evidence type="ECO:0000313" key="6">
    <source>
        <dbReference type="Proteomes" id="UP000253034"/>
    </source>
</evidence>
<dbReference type="GO" id="GO:0003677">
    <property type="term" value="F:DNA binding"/>
    <property type="evidence" value="ECO:0007669"/>
    <property type="project" value="UniProtKB-KW"/>
</dbReference>
<dbReference type="PANTHER" id="PTHR44846">
    <property type="entry name" value="MANNOSYL-D-GLYCERATE TRANSPORT/METABOLISM SYSTEM REPRESSOR MNGR-RELATED"/>
    <property type="match status" value="1"/>
</dbReference>
<dbReference type="SUPFAM" id="SSF64288">
    <property type="entry name" value="Chorismate lyase-like"/>
    <property type="match status" value="1"/>
</dbReference>
<keyword evidence="6" id="KW-1185">Reference proteome</keyword>
<dbReference type="PROSITE" id="PS50949">
    <property type="entry name" value="HTH_GNTR"/>
    <property type="match status" value="1"/>
</dbReference>
<dbReference type="EMBL" id="QPJT01000002">
    <property type="protein sequence ID" value="RCX20061.1"/>
    <property type="molecule type" value="Genomic_DNA"/>
</dbReference>
<dbReference type="InterPro" id="IPR028978">
    <property type="entry name" value="Chorismate_lyase_/UTRA_dom_sf"/>
</dbReference>
<dbReference type="GO" id="GO:0045892">
    <property type="term" value="P:negative regulation of DNA-templated transcription"/>
    <property type="evidence" value="ECO:0007669"/>
    <property type="project" value="TreeGrafter"/>
</dbReference>
<accession>A0A369BF65</accession>
<dbReference type="InterPro" id="IPR050679">
    <property type="entry name" value="Bact_HTH_transcr_reg"/>
</dbReference>
<feature type="domain" description="HTH gntR-type" evidence="4">
    <location>
        <begin position="8"/>
        <end position="76"/>
    </location>
</feature>
<dbReference type="SMART" id="SM00866">
    <property type="entry name" value="UTRA"/>
    <property type="match status" value="1"/>
</dbReference>
<dbReference type="SMART" id="SM00345">
    <property type="entry name" value="HTH_GNTR"/>
    <property type="match status" value="1"/>
</dbReference>
<keyword evidence="3" id="KW-0804">Transcription</keyword>
<comment type="caution">
    <text evidence="5">The sequence shown here is derived from an EMBL/GenBank/DDBJ whole genome shotgun (WGS) entry which is preliminary data.</text>
</comment>
<dbReference type="FunFam" id="1.10.10.10:FF:000079">
    <property type="entry name" value="GntR family transcriptional regulator"/>
    <property type="match status" value="1"/>
</dbReference>
<dbReference type="InterPro" id="IPR036388">
    <property type="entry name" value="WH-like_DNA-bd_sf"/>
</dbReference>
<dbReference type="Pfam" id="PF00392">
    <property type="entry name" value="GntR"/>
    <property type="match status" value="1"/>
</dbReference>
<dbReference type="InterPro" id="IPR036390">
    <property type="entry name" value="WH_DNA-bd_sf"/>
</dbReference>
<evidence type="ECO:0000256" key="1">
    <source>
        <dbReference type="ARBA" id="ARBA00023015"/>
    </source>
</evidence>
<keyword evidence="2" id="KW-0238">DNA-binding</keyword>
<reference evidence="5 6" key="1">
    <citation type="submission" date="2018-07" db="EMBL/GenBank/DDBJ databases">
        <title>Genomic Encyclopedia of Type Strains, Phase IV (KMG-IV): sequencing the most valuable type-strain genomes for metagenomic binning, comparative biology and taxonomic classification.</title>
        <authorList>
            <person name="Goeker M."/>
        </authorList>
    </citation>
    <scope>NUCLEOTIDE SEQUENCE [LARGE SCALE GENOMIC DNA]</scope>
    <source>
        <strain evidence="5 6">DSM 27016</strain>
    </source>
</reference>
<evidence type="ECO:0000256" key="2">
    <source>
        <dbReference type="ARBA" id="ARBA00023125"/>
    </source>
</evidence>
<name>A0A369BF65_9FIRM</name>
<keyword evidence="1" id="KW-0805">Transcription regulation</keyword>
<dbReference type="GO" id="GO:0003700">
    <property type="term" value="F:DNA-binding transcription factor activity"/>
    <property type="evidence" value="ECO:0007669"/>
    <property type="project" value="InterPro"/>
</dbReference>
<evidence type="ECO:0000256" key="3">
    <source>
        <dbReference type="ARBA" id="ARBA00023163"/>
    </source>
</evidence>
<dbReference type="AlphaFoldDB" id="A0A369BF65"/>
<proteinExistence type="predicted"/>
<evidence type="ECO:0000313" key="5">
    <source>
        <dbReference type="EMBL" id="RCX20061.1"/>
    </source>
</evidence>